<dbReference type="Pfam" id="PF01391">
    <property type="entry name" value="Collagen"/>
    <property type="match status" value="4"/>
</dbReference>
<proteinExistence type="predicted"/>
<feature type="compositionally biased region" description="Polar residues" evidence="1">
    <location>
        <begin position="95"/>
        <end position="105"/>
    </location>
</feature>
<dbReference type="PANTHER" id="PTHR24023">
    <property type="entry name" value="COLLAGEN ALPHA"/>
    <property type="match status" value="1"/>
</dbReference>
<feature type="region of interest" description="Disordered" evidence="1">
    <location>
        <begin position="216"/>
        <end position="325"/>
    </location>
</feature>
<dbReference type="GO" id="GO:0031012">
    <property type="term" value="C:extracellular matrix"/>
    <property type="evidence" value="ECO:0007669"/>
    <property type="project" value="TreeGrafter"/>
</dbReference>
<feature type="compositionally biased region" description="Low complexity" evidence="1">
    <location>
        <begin position="119"/>
        <end position="161"/>
    </location>
</feature>
<reference evidence="2" key="1">
    <citation type="submission" date="2020-04" db="EMBL/GenBank/DDBJ databases">
        <authorList>
            <person name="Chiriac C."/>
            <person name="Salcher M."/>
            <person name="Ghai R."/>
            <person name="Kavagutti S V."/>
        </authorList>
    </citation>
    <scope>NUCLEOTIDE SEQUENCE</scope>
</reference>
<sequence>MKAKIEILSPNEAKLYASNLSIAAGPKGDTGDTGPQGPAGPTGAAGPQGIQGVVGATGPQGPQGAQGIQGIKGDTGNVGATGATGSTGPAGPIGNTGTTGATGSQGPIGATGPKGDIGQTGPAGPQGPTGLTGLTGPQGPQGLKGDTGLTGPQGIQGTQGIQGQAGASVTLKGSVANTAALPASNNTIGDSYINDSDGNLYVWNGSTWFDAGQIVGPQGPAGPQGPQGLTGAQGVAGPTGLTGATGATGPQGIQGLKGDTGETGAASTVAGPQGPQGLTGATGATGPQGPQGIKGDTGNAGATGPAGATGAQGETGPAGPQGTAGVDAKETAYFFTQTIDMTTLTVGGTLDIPYRPNSIFEPGIAVLIASQNWQNDYARISGTVLAVNGTTSYTLLIATIQNPITQSAWSASVSGLRGVAGPAGSSSTFSGFYNGGHITFAQFQNLNITTNTNLAYNGGEFVKISGYNGVYQEIGGSVNSYNKNTGAMVISMEYEQTSGPNTSAVVQYNIQLSGARGPQGNPGASARYFLSLSKRTPWTDYTNVTLTGLPNDLSFNGGETFQVQQGDQNGYIQQVYYVYWYDRNAGTMGVQTRYQVTNGTTSGFTTLYGGLIGEKGPQGNQGQAGTSAQALIVSQNAPSNPVFGTVWIQA</sequence>
<organism evidence="2">
    <name type="scientific">uncultured Caudovirales phage</name>
    <dbReference type="NCBI Taxonomy" id="2100421"/>
    <lineage>
        <taxon>Viruses</taxon>
        <taxon>Duplodnaviria</taxon>
        <taxon>Heunggongvirae</taxon>
        <taxon>Uroviricota</taxon>
        <taxon>Caudoviricetes</taxon>
        <taxon>Peduoviridae</taxon>
        <taxon>Maltschvirus</taxon>
        <taxon>Maltschvirus maltsch</taxon>
    </lineage>
</organism>
<dbReference type="GO" id="GO:0030020">
    <property type="term" value="F:extracellular matrix structural constituent conferring tensile strength"/>
    <property type="evidence" value="ECO:0007669"/>
    <property type="project" value="TreeGrafter"/>
</dbReference>
<evidence type="ECO:0000313" key="2">
    <source>
        <dbReference type="EMBL" id="CAB4155711.1"/>
    </source>
</evidence>
<accession>A0A6J5NDU1</accession>
<gene>
    <name evidence="2" type="ORF">UFOVP660_20</name>
</gene>
<dbReference type="EMBL" id="LR796627">
    <property type="protein sequence ID" value="CAB4155711.1"/>
    <property type="molecule type" value="Genomic_DNA"/>
</dbReference>
<dbReference type="InterPro" id="IPR008160">
    <property type="entry name" value="Collagen"/>
</dbReference>
<name>A0A6J5NDU1_9CAUD</name>
<feature type="compositionally biased region" description="Low complexity" evidence="1">
    <location>
        <begin position="224"/>
        <end position="254"/>
    </location>
</feature>
<dbReference type="PANTHER" id="PTHR24023:SF1095">
    <property type="entry name" value="EGF-LIKE DOMAIN-CONTAINING PROTEIN"/>
    <property type="match status" value="1"/>
</dbReference>
<feature type="compositionally biased region" description="Low complexity" evidence="1">
    <location>
        <begin position="26"/>
        <end position="93"/>
    </location>
</feature>
<keyword evidence="2" id="KW-0176">Collagen</keyword>
<feature type="compositionally biased region" description="Low complexity" evidence="1">
    <location>
        <begin position="270"/>
        <end position="325"/>
    </location>
</feature>
<dbReference type="GO" id="GO:0030198">
    <property type="term" value="P:extracellular matrix organization"/>
    <property type="evidence" value="ECO:0007669"/>
    <property type="project" value="TreeGrafter"/>
</dbReference>
<protein>
    <submittedName>
        <fullName evidence="2">Collagen triple helix repeat</fullName>
    </submittedName>
</protein>
<feature type="region of interest" description="Disordered" evidence="1">
    <location>
        <begin position="26"/>
        <end position="161"/>
    </location>
</feature>
<evidence type="ECO:0000256" key="1">
    <source>
        <dbReference type="SAM" id="MobiDB-lite"/>
    </source>
</evidence>
<dbReference type="GO" id="GO:0005615">
    <property type="term" value="C:extracellular space"/>
    <property type="evidence" value="ECO:0007669"/>
    <property type="project" value="TreeGrafter"/>
</dbReference>
<dbReference type="InterPro" id="IPR050149">
    <property type="entry name" value="Collagen_superfamily"/>
</dbReference>